<feature type="binding site" evidence="2">
    <location>
        <position position="282"/>
    </location>
    <ligand>
        <name>Mn(2+)</name>
        <dbReference type="ChEBI" id="CHEBI:29035"/>
        <label>2</label>
    </ligand>
</feature>
<name>A0A1I0S5E4_9BACT</name>
<keyword evidence="1 2" id="KW-0479">Metal-binding</keyword>
<evidence type="ECO:0000256" key="1">
    <source>
        <dbReference type="ARBA" id="ARBA00022723"/>
    </source>
</evidence>
<keyword evidence="5" id="KW-1185">Reference proteome</keyword>
<dbReference type="RefSeq" id="WP_089897077.1">
    <property type="nucleotide sequence ID" value="NZ_FOJG01000002.1"/>
</dbReference>
<dbReference type="Proteomes" id="UP000199310">
    <property type="component" value="Unassembled WGS sequence"/>
</dbReference>
<keyword evidence="2" id="KW-0464">Manganese</keyword>
<evidence type="ECO:0000313" key="5">
    <source>
        <dbReference type="Proteomes" id="UP000199310"/>
    </source>
</evidence>
<dbReference type="CDD" id="cd20304">
    <property type="entry name" value="cupin_OxDC_N"/>
    <property type="match status" value="1"/>
</dbReference>
<dbReference type="SMART" id="SM00835">
    <property type="entry name" value="Cupin_1"/>
    <property type="match status" value="2"/>
</dbReference>
<evidence type="ECO:0000313" key="4">
    <source>
        <dbReference type="EMBL" id="SEW50020.1"/>
    </source>
</evidence>
<sequence length="343" mass="37650">MEKASLSFKYQLEKKEPRTGPGGITRGASVREFPASAGLAGVSMRLEPGAMRELHWHANAAEWAYVVEGNMRTTVVHPDGKTYVDLFQPGDVWYFPRGYGHALQCVGPQPCHFILIFDNGDFSEDHTFSVTDFISCVPAAIVAQNLGITAGEVAQLPKGEVYFANSVIPDVRSGIALETTDATLISQHRYPLEAQQPKLFPGGGTQKLVTQKEFPIARTITGSILEIAPGGLRELHWHPNGDEWQYYLQGTAEMGVFLAEHQFVVDQFEKGDIGYAPMGAGHYIKNTGTDTLKILIGFNSGQYEAIDLSMWLSGNPKDLLQGNFKVDAALVDKFPGHDRVIIP</sequence>
<protein>
    <submittedName>
        <fullName evidence="4">Oxalate decarboxylase</fullName>
    </submittedName>
</protein>
<feature type="binding site" evidence="2">
    <location>
        <position position="243"/>
    </location>
    <ligand>
        <name>Mn(2+)</name>
        <dbReference type="ChEBI" id="CHEBI:29035"/>
        <label>2</label>
    </ligand>
</feature>
<feature type="binding site" evidence="2">
    <location>
        <position position="101"/>
    </location>
    <ligand>
        <name>Mn(2+)</name>
        <dbReference type="ChEBI" id="CHEBI:29035"/>
        <label>1</label>
    </ligand>
</feature>
<evidence type="ECO:0000256" key="2">
    <source>
        <dbReference type="PIRSR" id="PIRSR617774-2"/>
    </source>
</evidence>
<feature type="binding site" evidence="2">
    <location>
        <position position="55"/>
    </location>
    <ligand>
        <name>Mn(2+)</name>
        <dbReference type="ChEBI" id="CHEBI:29035"/>
        <label>1</label>
    </ligand>
</feature>
<dbReference type="OrthoDB" id="1973590at2"/>
<dbReference type="SUPFAM" id="SSF51182">
    <property type="entry name" value="RmlC-like cupins"/>
    <property type="match status" value="1"/>
</dbReference>
<reference evidence="5" key="1">
    <citation type="submission" date="2016-10" db="EMBL/GenBank/DDBJ databases">
        <authorList>
            <person name="Varghese N."/>
            <person name="Submissions S."/>
        </authorList>
    </citation>
    <scope>NUCLEOTIDE SEQUENCE [LARGE SCALE GENOMIC DNA]</scope>
    <source>
        <strain evidence="5">DSM 3695</strain>
    </source>
</reference>
<dbReference type="InterPro" id="IPR011051">
    <property type="entry name" value="RmlC_Cupin_sf"/>
</dbReference>
<dbReference type="GO" id="GO:0033609">
    <property type="term" value="P:oxalate metabolic process"/>
    <property type="evidence" value="ECO:0007669"/>
    <property type="project" value="InterPro"/>
</dbReference>
<dbReference type="InterPro" id="IPR051610">
    <property type="entry name" value="GPI/OXD"/>
</dbReference>
<comment type="cofactor">
    <cofactor evidence="2">
        <name>Mn(2+)</name>
        <dbReference type="ChEBI" id="CHEBI:29035"/>
    </cofactor>
    <text evidence="2">Binds 2 manganese ions per subunit.</text>
</comment>
<feature type="binding site" evidence="2">
    <location>
        <position position="238"/>
    </location>
    <ligand>
        <name>Mn(2+)</name>
        <dbReference type="ChEBI" id="CHEBI:29035"/>
        <label>2</label>
    </ligand>
</feature>
<gene>
    <name evidence="4" type="ORF">SAMN04488122_3664</name>
</gene>
<dbReference type="PANTHER" id="PTHR35848">
    <property type="entry name" value="OXALATE-BINDING PROTEIN"/>
    <property type="match status" value="1"/>
</dbReference>
<dbReference type="InterPro" id="IPR014710">
    <property type="entry name" value="RmlC-like_jellyroll"/>
</dbReference>
<feature type="binding site" evidence="2">
    <location>
        <position position="57"/>
    </location>
    <ligand>
        <name>Mn(2+)</name>
        <dbReference type="ChEBI" id="CHEBI:29035"/>
        <label>1</label>
    </ligand>
</feature>
<dbReference type="AlphaFoldDB" id="A0A1I0S5E4"/>
<dbReference type="CDD" id="cd20305">
    <property type="entry name" value="cupin_OxDC_C"/>
    <property type="match status" value="1"/>
</dbReference>
<feature type="domain" description="Cupin type-1" evidence="3">
    <location>
        <begin position="190"/>
        <end position="332"/>
    </location>
</feature>
<accession>A0A1I0S5E4</accession>
<proteinExistence type="predicted"/>
<dbReference type="PANTHER" id="PTHR35848:SF9">
    <property type="entry name" value="SLL1358 PROTEIN"/>
    <property type="match status" value="1"/>
</dbReference>
<feature type="domain" description="Cupin type-1" evidence="3">
    <location>
        <begin position="10"/>
        <end position="154"/>
    </location>
</feature>
<dbReference type="STRING" id="29529.SAMN04488122_3664"/>
<dbReference type="GO" id="GO:0046872">
    <property type="term" value="F:metal ion binding"/>
    <property type="evidence" value="ECO:0007669"/>
    <property type="project" value="UniProtKB-KW"/>
</dbReference>
<dbReference type="InterPro" id="IPR017774">
    <property type="entry name" value="Bicupin_oxalate_deCO2ase/Oxase"/>
</dbReference>
<dbReference type="Gene3D" id="2.60.120.10">
    <property type="entry name" value="Jelly Rolls"/>
    <property type="match status" value="2"/>
</dbReference>
<dbReference type="Pfam" id="PF00190">
    <property type="entry name" value="Cupin_1"/>
    <property type="match status" value="2"/>
</dbReference>
<evidence type="ECO:0000259" key="3">
    <source>
        <dbReference type="SMART" id="SM00835"/>
    </source>
</evidence>
<feature type="binding site" evidence="2">
    <location>
        <position position="236"/>
    </location>
    <ligand>
        <name>Mn(2+)</name>
        <dbReference type="ChEBI" id="CHEBI:29035"/>
        <label>2</label>
    </ligand>
</feature>
<organism evidence="4 5">
    <name type="scientific">Chitinophaga arvensicola</name>
    <dbReference type="NCBI Taxonomy" id="29529"/>
    <lineage>
        <taxon>Bacteria</taxon>
        <taxon>Pseudomonadati</taxon>
        <taxon>Bacteroidota</taxon>
        <taxon>Chitinophagia</taxon>
        <taxon>Chitinophagales</taxon>
        <taxon>Chitinophagaceae</taxon>
        <taxon>Chitinophaga</taxon>
    </lineage>
</organism>
<dbReference type="InterPro" id="IPR006045">
    <property type="entry name" value="Cupin_1"/>
</dbReference>
<dbReference type="EMBL" id="FOJG01000002">
    <property type="protein sequence ID" value="SEW50020.1"/>
    <property type="molecule type" value="Genomic_DNA"/>
</dbReference>
<feature type="binding site" evidence="2">
    <location>
        <position position="62"/>
    </location>
    <ligand>
        <name>Mn(2+)</name>
        <dbReference type="ChEBI" id="CHEBI:29035"/>
        <label>1</label>
    </ligand>
</feature>
<dbReference type="NCBIfam" id="TIGR03404">
    <property type="entry name" value="bicupin_oxalic"/>
    <property type="match status" value="1"/>
</dbReference>